<protein>
    <recommendedName>
        <fullName evidence="2">TolB protein, periplasmic protein involved in the tonb-independent uptake of group A colicins</fullName>
    </recommendedName>
</protein>
<accession>A0A3B0ZPI9</accession>
<organism evidence="1">
    <name type="scientific">hydrothermal vent metagenome</name>
    <dbReference type="NCBI Taxonomy" id="652676"/>
    <lineage>
        <taxon>unclassified sequences</taxon>
        <taxon>metagenomes</taxon>
        <taxon>ecological metagenomes</taxon>
    </lineage>
</organism>
<gene>
    <name evidence="1" type="ORF">MNBD_GAMMA16-421</name>
</gene>
<evidence type="ECO:0000313" key="1">
    <source>
        <dbReference type="EMBL" id="VAW83314.1"/>
    </source>
</evidence>
<proteinExistence type="predicted"/>
<name>A0A3B0ZPI9_9ZZZZ</name>
<dbReference type="InterPro" id="IPR011042">
    <property type="entry name" value="6-blade_b-propeller_TolB-like"/>
</dbReference>
<dbReference type="Gene3D" id="1.10.390.10">
    <property type="entry name" value="Neutral Protease Domain 2"/>
    <property type="match status" value="1"/>
</dbReference>
<evidence type="ECO:0008006" key="2">
    <source>
        <dbReference type="Google" id="ProtNLM"/>
    </source>
</evidence>
<dbReference type="SUPFAM" id="SSF82171">
    <property type="entry name" value="DPP6 N-terminal domain-like"/>
    <property type="match status" value="1"/>
</dbReference>
<sequence length="956" mass="108678">MKKPCDSRRICVRSGWRIFSVFVFFLYGTSAYAGIFHDSNLDWKTLHTPHFKIHYHSGLERQARAVVVLAEEVHERLTTYFDWIPQQKTDVILTDETDFANGSATPLPYNRMTLIVTPPDDGLMDHASWLELLIVHEYTHIIHLDRAERNPQRLRSVLGRHSLLFPALYQPRWLLEGLATYMETDTVRGIGRGQSSYFDMLMRMEVLAGLKPISQINQTIRTWPAGIIPYLYGVYFYQFLVDLYGEKVLLDWLKNYSDNLIPFRINGNSKATLGMNMTELWQQYEIYLQEKFAAKIQQRTKISFEDKRLTHYGYNTAQSRIDEAGNQYFIKNDGRTEPALMRRMQVDGRIETLSDVHAGARFDVHETAGIIIAQQERYNNANIYYDLFHIDTSSGKSRRLTEAARYRFASWSRDGEFIAAVKSEKGRYSLDILSQNGEWIENLWTATDGEILSFIDWSPEEDLIVAAVWRPLGGWNLEIFNMETGVWQALTEDAAIPLHPSFSRDGSRVLFSADYDGIYDIYELNINNAMMSRITRVVGGAFHPSEAPSGDTYYIGYHQGGYDLHQLNNKTPLLAPEPQRASTAIYQPLPERSFEVKETAYQSTEGLQPAWWSPVFAVADDLFLLGAFTSGSDPLAKHSYGAALAYEYMNDKLIGSLDYLYDGWYPSFSLHGSRNIALHRSSDNELVRVRQSDYYQATLAFPFFRYREQWVLSFGLQAEVLSDSYVAPNVQAANDEKDYVLGSALSYNSARNYPLSISRSNGRTVSLVAATSGVGDGSYTGEVYSLDWREYLALKNEHVIAFRGFLGWGTDQPRRFQLGGSNPAGGLLNVSASGIASPFNRRDYALRGYSDGLVALRARRAVLASVEWRFPLLRLERGWMAPPLGLDQLSATFFIDSGAAWQHGSTPDRYFTGSGVELNSDVRVFYNLPLRVRLGFAHGFADSGENQLYLQLSTSF</sequence>
<dbReference type="InterPro" id="IPR027268">
    <property type="entry name" value="Peptidase_M4/M1_CTD_sf"/>
</dbReference>
<dbReference type="Gene3D" id="2.120.10.30">
    <property type="entry name" value="TolB, C-terminal domain"/>
    <property type="match status" value="1"/>
</dbReference>
<dbReference type="EMBL" id="UOFO01000003">
    <property type="protein sequence ID" value="VAW83314.1"/>
    <property type="molecule type" value="Genomic_DNA"/>
</dbReference>
<reference evidence="1" key="1">
    <citation type="submission" date="2018-06" db="EMBL/GenBank/DDBJ databases">
        <authorList>
            <person name="Zhirakovskaya E."/>
        </authorList>
    </citation>
    <scope>NUCLEOTIDE SEQUENCE</scope>
</reference>
<dbReference type="PANTHER" id="PTHR36842">
    <property type="entry name" value="PROTEIN TOLB HOMOLOG"/>
    <property type="match status" value="1"/>
</dbReference>
<dbReference type="AlphaFoldDB" id="A0A3B0ZPI9"/>